<evidence type="ECO:0000256" key="1">
    <source>
        <dbReference type="SAM" id="SignalP"/>
    </source>
</evidence>
<evidence type="ECO:0008006" key="3">
    <source>
        <dbReference type="Google" id="ProtNLM"/>
    </source>
</evidence>
<name>W9NXA3_FUSOX</name>
<dbReference type="Proteomes" id="UP000030751">
    <property type="component" value="Unassembled WGS sequence"/>
</dbReference>
<dbReference type="PANTHER" id="PTHR36848:SF2">
    <property type="entry name" value="SECRETED PROTEIN"/>
    <property type="match status" value="1"/>
</dbReference>
<reference evidence="2" key="2">
    <citation type="submission" date="2012-05" db="EMBL/GenBank/DDBJ databases">
        <title>Annotation of the Genome Sequence of Fusarium oxysporum HDV247.</title>
        <authorList>
            <consortium name="The Broad Institute Genomics Platform"/>
            <person name="Ma L.-J."/>
            <person name="Corby-Kistler H."/>
            <person name="Broz K."/>
            <person name="Gale L.R."/>
            <person name="Jonkers W."/>
            <person name="O'Donnell K."/>
            <person name="Ploetz R."/>
            <person name="Steinberg C."/>
            <person name="Schwartz D.C."/>
            <person name="VanEtten H."/>
            <person name="Zhou S."/>
            <person name="Young S.K."/>
            <person name="Zeng Q."/>
            <person name="Gargeya S."/>
            <person name="Fitzgerald M."/>
            <person name="Abouelleil A."/>
            <person name="Alvarado L."/>
            <person name="Chapman S.B."/>
            <person name="Gainer-Dewar J."/>
            <person name="Goldberg J."/>
            <person name="Griggs A."/>
            <person name="Gujja S."/>
            <person name="Hansen M."/>
            <person name="Howarth C."/>
            <person name="Imamovic A."/>
            <person name="Ireland A."/>
            <person name="Larimer J."/>
            <person name="McCowan C."/>
            <person name="Murphy C."/>
            <person name="Pearson M."/>
            <person name="Poon T.W."/>
            <person name="Priest M."/>
            <person name="Roberts A."/>
            <person name="Saif S."/>
            <person name="Shea T."/>
            <person name="Sykes S."/>
            <person name="Wortman J."/>
            <person name="Nusbaum C."/>
            <person name="Birren B."/>
        </authorList>
    </citation>
    <scope>NUCLEOTIDE SEQUENCE</scope>
    <source>
        <strain evidence="2">HDV247</strain>
    </source>
</reference>
<dbReference type="EMBL" id="JH650980">
    <property type="protein sequence ID" value="EXA34607.1"/>
    <property type="molecule type" value="Genomic_DNA"/>
</dbReference>
<feature type="signal peptide" evidence="1">
    <location>
        <begin position="1"/>
        <end position="19"/>
    </location>
</feature>
<dbReference type="OrthoDB" id="2588159at2759"/>
<dbReference type="PANTHER" id="PTHR36848">
    <property type="entry name" value="DNA-BINDING PROTEIN (PUTATIVE SECRETED PROTEIN)-RELATED"/>
    <property type="match status" value="1"/>
</dbReference>
<dbReference type="InterPro" id="IPR053161">
    <property type="entry name" value="Ulvan_degrading_GH"/>
</dbReference>
<organism evidence="2">
    <name type="scientific">Fusarium oxysporum f. sp. pisi HDV247</name>
    <dbReference type="NCBI Taxonomy" id="1080344"/>
    <lineage>
        <taxon>Eukaryota</taxon>
        <taxon>Fungi</taxon>
        <taxon>Dikarya</taxon>
        <taxon>Ascomycota</taxon>
        <taxon>Pezizomycotina</taxon>
        <taxon>Sordariomycetes</taxon>
        <taxon>Hypocreomycetidae</taxon>
        <taxon>Hypocreales</taxon>
        <taxon>Nectriaceae</taxon>
        <taxon>Fusarium</taxon>
        <taxon>Fusarium oxysporum species complex</taxon>
    </lineage>
</organism>
<feature type="chain" id="PRO_5004926582" description="Berberine/berberine-like domain-containing protein" evidence="1">
    <location>
        <begin position="20"/>
        <end position="440"/>
    </location>
</feature>
<evidence type="ECO:0000313" key="2">
    <source>
        <dbReference type="EMBL" id="EXA34607.1"/>
    </source>
</evidence>
<protein>
    <recommendedName>
        <fullName evidence="3">Berberine/berberine-like domain-containing protein</fullName>
    </recommendedName>
</protein>
<gene>
    <name evidence="2" type="ORF">FOVG_14030</name>
</gene>
<proteinExistence type="predicted"/>
<sequence length="440" mass="49645">MRLTLCLSLAASLCHGVSASWPRLLNNFTAPPLEFRPKLRYWLPDAIADIDVVRDDLRQIAAVGAGFEFLAYYEAGHDPSRWGKFGYGSDSFLPIFRAVMETAEEQGIPMDFAIGANQGQGVPSKPGTEGLALHLTYSNVTVAPGQTFKGTLPLTTNKRPSFMHHLEEFGEQTLIAVVAIEVRQDDSTAEGDYTEIDRIIDLTDKVAHGSRSLTWTAPKAAPGATWRIMGWYERFTNQRSIDGPSDAKTYLQNGSWIVDHFSAAGARIMDQFFDDHIVPEQSDRDLLASVGKYAWEDSMEMDSTLWWTRGFDKDFKRALGYDIRTCLPLLLIKENGWAQVRIAYDEEFYSKNMTRGEECNKDYRSVLQTKYEEYIQAHAEWARSKGLKFSNQPAYNLPLSMTESSPLLDAPEGESLGFFERIDAYKYLSGPAHFKKHPKV</sequence>
<reference evidence="2" key="1">
    <citation type="submission" date="2011-10" db="EMBL/GenBank/DDBJ databases">
        <title>The Genome Sequence of Fusarium oxysporum HDV247.</title>
        <authorList>
            <consortium name="The Broad Institute Genome Sequencing Platform"/>
            <person name="Ma L.-J."/>
            <person name="Gale L.R."/>
            <person name="Schwartz D.C."/>
            <person name="Zhou S."/>
            <person name="Corby-Kistler H."/>
            <person name="Young S.K."/>
            <person name="Zeng Q."/>
            <person name="Gargeya S."/>
            <person name="Fitzgerald M."/>
            <person name="Haas B."/>
            <person name="Abouelleil A."/>
            <person name="Alvarado L."/>
            <person name="Arachchi H.M."/>
            <person name="Berlin A."/>
            <person name="Brown A."/>
            <person name="Chapman S.B."/>
            <person name="Chen Z."/>
            <person name="Dunbar C."/>
            <person name="Freedman E."/>
            <person name="Gearin G."/>
            <person name="Goldberg J."/>
            <person name="Griggs A."/>
            <person name="Gujja S."/>
            <person name="Heiman D."/>
            <person name="Howarth C."/>
            <person name="Larson L."/>
            <person name="Lui A."/>
            <person name="MacDonald P.J.P."/>
            <person name="Montmayeur A."/>
            <person name="Murphy C."/>
            <person name="Neiman D."/>
            <person name="Pearson M."/>
            <person name="Priest M."/>
            <person name="Roberts A."/>
            <person name="Saif S."/>
            <person name="Shea T."/>
            <person name="Shenoy N."/>
            <person name="Sisk P."/>
            <person name="Stolte C."/>
            <person name="Sykes S."/>
            <person name="Wortman J."/>
            <person name="Nusbaum C."/>
            <person name="Birren B."/>
        </authorList>
    </citation>
    <scope>NUCLEOTIDE SEQUENCE [LARGE SCALE GENOMIC DNA]</scope>
    <source>
        <strain evidence="2">HDV247</strain>
    </source>
</reference>
<keyword evidence="1" id="KW-0732">Signal</keyword>
<dbReference type="AlphaFoldDB" id="W9NXA3"/>
<dbReference type="HOGENOM" id="CLU_532748_0_0_1"/>
<accession>W9NXA3</accession>